<dbReference type="InParanoid" id="A0A1Y2EF95"/>
<feature type="repeat" description="ANK" evidence="3">
    <location>
        <begin position="392"/>
        <end position="424"/>
    </location>
</feature>
<evidence type="ECO:0000313" key="6">
    <source>
        <dbReference type="Proteomes" id="UP000193689"/>
    </source>
</evidence>
<dbReference type="InterPro" id="IPR002110">
    <property type="entry name" value="Ankyrin_rpt"/>
</dbReference>
<feature type="region of interest" description="Disordered" evidence="4">
    <location>
        <begin position="169"/>
        <end position="211"/>
    </location>
</feature>
<dbReference type="EMBL" id="MCFJ01000002">
    <property type="protein sequence ID" value="ORY70251.1"/>
    <property type="molecule type" value="Genomic_DNA"/>
</dbReference>
<dbReference type="Proteomes" id="UP000193689">
    <property type="component" value="Unassembled WGS sequence"/>
</dbReference>
<organism evidence="5 6">
    <name type="scientific">Pseudomassariella vexata</name>
    <dbReference type="NCBI Taxonomy" id="1141098"/>
    <lineage>
        <taxon>Eukaryota</taxon>
        <taxon>Fungi</taxon>
        <taxon>Dikarya</taxon>
        <taxon>Ascomycota</taxon>
        <taxon>Pezizomycotina</taxon>
        <taxon>Sordariomycetes</taxon>
        <taxon>Xylariomycetidae</taxon>
        <taxon>Amphisphaeriales</taxon>
        <taxon>Pseudomassariaceae</taxon>
        <taxon>Pseudomassariella</taxon>
    </lineage>
</organism>
<protein>
    <submittedName>
        <fullName evidence="5">Ankyrin repeat-containing domain protein</fullName>
    </submittedName>
</protein>
<feature type="repeat" description="ANK" evidence="3">
    <location>
        <begin position="592"/>
        <end position="624"/>
    </location>
</feature>
<proteinExistence type="predicted"/>
<accession>A0A1Y2EF95</accession>
<dbReference type="Pfam" id="PF12796">
    <property type="entry name" value="Ank_2"/>
    <property type="match status" value="3"/>
</dbReference>
<sequence length="726" mass="78354">MEAATVIDLAAACAELVGSTGASAITINRLVRTYPDAPSELKQLQAHLASGRSTLDRLLSLLDRDTPVFQHQADIEALGAFFSSISVVVRDIQEHVSSFDGQSGAWDGVQHIWMQQEIAETGGRLGKQVDALEVYLRAAKHQTATQEPAQITREDDRACLEVARHVASTAANTPATSATGADTPETTPPPQMVPSLQSGPPTDSSHPSVALSNSVSRLNIAQFIDKSKRQSMFGIPSARKVKSLMLLQKSISPIQTHDLAIQGDEVCPAEFKTRVTGYTTGITPSWELISVPYKKKTKQVYRNRFTRSPADDVAPSKLQSHFKVEDKHVFEAIIHKQVEKVHQVMDHRWSNNPVVERHDRSTALHVAASLGLYSIVQIIVSLGANPNCEDRFGATPLHYAADLGCASCVHILVSAGAKVNKSNLKAKIKTPLWYAADRGNPEAVDALLNLGAHIYTQAPNPCDTILYAAAKSGSVKTCQAILDAGANPNESFDLLSVAATTSKDVLNCLRNAGADIDACDNEQRTLLHKYSLLGDVSMVEFLLSLGGNPSPSDESGNTPLHLALHKGGFAQSITIATFLVDRRANLNVRNKLGQTPLHLAALWGRFDIANLLCQAWANMDIPDGNGVSPFAETQKSDYKTRPVTNSLMDYNKLAEIMRIWHETPPETRRAKADAIRPSASELAGGEVLANVPAAELGPPNLGKGLAVAARELDSVARLSAIYEMPT</sequence>
<feature type="compositionally biased region" description="Polar residues" evidence="4">
    <location>
        <begin position="194"/>
        <end position="211"/>
    </location>
</feature>
<dbReference type="PANTHER" id="PTHR24198:SF165">
    <property type="entry name" value="ANKYRIN REPEAT-CONTAINING PROTEIN-RELATED"/>
    <property type="match status" value="1"/>
</dbReference>
<dbReference type="InterPro" id="IPR036770">
    <property type="entry name" value="Ankyrin_rpt-contain_sf"/>
</dbReference>
<feature type="repeat" description="ANK" evidence="3">
    <location>
        <begin position="359"/>
        <end position="391"/>
    </location>
</feature>
<reference evidence="5 6" key="1">
    <citation type="submission" date="2016-07" db="EMBL/GenBank/DDBJ databases">
        <title>Pervasive Adenine N6-methylation of Active Genes in Fungi.</title>
        <authorList>
            <consortium name="DOE Joint Genome Institute"/>
            <person name="Mondo S.J."/>
            <person name="Dannebaum R.O."/>
            <person name="Kuo R.C."/>
            <person name="Labutti K."/>
            <person name="Haridas S."/>
            <person name="Kuo A."/>
            <person name="Salamov A."/>
            <person name="Ahrendt S.R."/>
            <person name="Lipzen A."/>
            <person name="Sullivan W."/>
            <person name="Andreopoulos W.B."/>
            <person name="Clum A."/>
            <person name="Lindquist E."/>
            <person name="Daum C."/>
            <person name="Ramamoorthy G.K."/>
            <person name="Gryganskyi A."/>
            <person name="Culley D."/>
            <person name="Magnuson J.K."/>
            <person name="James T.Y."/>
            <person name="O'Malley M.A."/>
            <person name="Stajich J.E."/>
            <person name="Spatafora J.W."/>
            <person name="Visel A."/>
            <person name="Grigoriev I.V."/>
        </authorList>
    </citation>
    <scope>NUCLEOTIDE SEQUENCE [LARGE SCALE GENOMIC DNA]</scope>
    <source>
        <strain evidence="5 6">CBS 129021</strain>
    </source>
</reference>
<dbReference type="Gene3D" id="1.25.40.20">
    <property type="entry name" value="Ankyrin repeat-containing domain"/>
    <property type="match status" value="2"/>
</dbReference>
<dbReference type="PROSITE" id="PS50297">
    <property type="entry name" value="ANK_REP_REGION"/>
    <property type="match status" value="4"/>
</dbReference>
<dbReference type="PANTHER" id="PTHR24198">
    <property type="entry name" value="ANKYRIN REPEAT AND PROTEIN KINASE DOMAIN-CONTAINING PROTEIN"/>
    <property type="match status" value="1"/>
</dbReference>
<dbReference type="OrthoDB" id="426293at2759"/>
<name>A0A1Y2EF95_9PEZI</name>
<feature type="repeat" description="ANK" evidence="3">
    <location>
        <begin position="555"/>
        <end position="591"/>
    </location>
</feature>
<keyword evidence="1" id="KW-0677">Repeat</keyword>
<dbReference type="SMART" id="SM00248">
    <property type="entry name" value="ANK"/>
    <property type="match status" value="7"/>
</dbReference>
<feature type="repeat" description="ANK" evidence="3">
    <location>
        <begin position="522"/>
        <end position="554"/>
    </location>
</feature>
<dbReference type="SUPFAM" id="SSF48403">
    <property type="entry name" value="Ankyrin repeat"/>
    <property type="match status" value="1"/>
</dbReference>
<dbReference type="PROSITE" id="PS50088">
    <property type="entry name" value="ANK_REPEAT"/>
    <property type="match status" value="5"/>
</dbReference>
<feature type="compositionally biased region" description="Low complexity" evidence="4">
    <location>
        <begin position="169"/>
        <end position="181"/>
    </location>
</feature>
<dbReference type="Pfam" id="PF00023">
    <property type="entry name" value="Ank"/>
    <property type="match status" value="1"/>
</dbReference>
<gene>
    <name evidence="5" type="ORF">BCR38DRAFT_421521</name>
</gene>
<evidence type="ECO:0000256" key="4">
    <source>
        <dbReference type="SAM" id="MobiDB-lite"/>
    </source>
</evidence>
<keyword evidence="6" id="KW-1185">Reference proteome</keyword>
<evidence type="ECO:0000256" key="1">
    <source>
        <dbReference type="ARBA" id="ARBA00022737"/>
    </source>
</evidence>
<evidence type="ECO:0000256" key="3">
    <source>
        <dbReference type="PROSITE-ProRule" id="PRU00023"/>
    </source>
</evidence>
<dbReference type="AlphaFoldDB" id="A0A1Y2EF95"/>
<dbReference type="GeneID" id="63775656"/>
<dbReference type="RefSeq" id="XP_040720201.1">
    <property type="nucleotide sequence ID" value="XM_040859444.1"/>
</dbReference>
<keyword evidence="2 3" id="KW-0040">ANK repeat</keyword>
<evidence type="ECO:0000256" key="2">
    <source>
        <dbReference type="ARBA" id="ARBA00023043"/>
    </source>
</evidence>
<evidence type="ECO:0000313" key="5">
    <source>
        <dbReference type="EMBL" id="ORY70251.1"/>
    </source>
</evidence>
<dbReference type="STRING" id="1141098.A0A1Y2EF95"/>
<comment type="caution">
    <text evidence="5">The sequence shown here is derived from an EMBL/GenBank/DDBJ whole genome shotgun (WGS) entry which is preliminary data.</text>
</comment>